<dbReference type="CDD" id="cd00038">
    <property type="entry name" value="CAP_ED"/>
    <property type="match status" value="1"/>
</dbReference>
<feature type="domain" description="Cyclic nucleotide-binding" evidence="2">
    <location>
        <begin position="13"/>
        <end position="116"/>
    </location>
</feature>
<keyword evidence="1" id="KW-0812">Transmembrane</keyword>
<dbReference type="EMBL" id="SDMK01000001">
    <property type="protein sequence ID" value="RXS97408.1"/>
    <property type="molecule type" value="Genomic_DNA"/>
</dbReference>
<organism evidence="3 4">
    <name type="scientific">Silvibacterium dinghuense</name>
    <dbReference type="NCBI Taxonomy" id="1560006"/>
    <lineage>
        <taxon>Bacteria</taxon>
        <taxon>Pseudomonadati</taxon>
        <taxon>Acidobacteriota</taxon>
        <taxon>Terriglobia</taxon>
        <taxon>Terriglobales</taxon>
        <taxon>Acidobacteriaceae</taxon>
        <taxon>Silvibacterium</taxon>
    </lineage>
</organism>
<accession>A0A4Q1SIH1</accession>
<feature type="transmembrane region" description="Helical" evidence="1">
    <location>
        <begin position="202"/>
        <end position="224"/>
    </location>
</feature>
<dbReference type="InterPro" id="IPR018490">
    <property type="entry name" value="cNMP-bd_dom_sf"/>
</dbReference>
<dbReference type="PANTHER" id="PTHR41386">
    <property type="entry name" value="INTEGRAL MEMBRANE PROTEIN-RELATED"/>
    <property type="match status" value="1"/>
</dbReference>
<proteinExistence type="predicted"/>
<evidence type="ECO:0000313" key="3">
    <source>
        <dbReference type="EMBL" id="RXS97408.1"/>
    </source>
</evidence>
<keyword evidence="1" id="KW-0472">Membrane</keyword>
<dbReference type="InterPro" id="IPR000595">
    <property type="entry name" value="cNMP-bd_dom"/>
</dbReference>
<dbReference type="Proteomes" id="UP000290253">
    <property type="component" value="Unassembled WGS sequence"/>
</dbReference>
<dbReference type="SMART" id="SM00100">
    <property type="entry name" value="cNMP"/>
    <property type="match status" value="1"/>
</dbReference>
<comment type="caution">
    <text evidence="3">The sequence shown here is derived from an EMBL/GenBank/DDBJ whole genome shotgun (WGS) entry which is preliminary data.</text>
</comment>
<keyword evidence="4" id="KW-1185">Reference proteome</keyword>
<evidence type="ECO:0000256" key="1">
    <source>
        <dbReference type="SAM" id="Phobius"/>
    </source>
</evidence>
<dbReference type="Pfam" id="PF06210">
    <property type="entry name" value="DUF1003"/>
    <property type="match status" value="1"/>
</dbReference>
<dbReference type="InterPro" id="IPR014710">
    <property type="entry name" value="RmlC-like_jellyroll"/>
</dbReference>
<dbReference type="OrthoDB" id="9795736at2"/>
<dbReference type="Pfam" id="PF00027">
    <property type="entry name" value="cNMP_binding"/>
    <property type="match status" value="1"/>
</dbReference>
<evidence type="ECO:0000259" key="2">
    <source>
        <dbReference type="PROSITE" id="PS50042"/>
    </source>
</evidence>
<evidence type="ECO:0000313" key="4">
    <source>
        <dbReference type="Proteomes" id="UP000290253"/>
    </source>
</evidence>
<name>A0A4Q1SIH1_9BACT</name>
<reference evidence="3 4" key="1">
    <citation type="journal article" date="2016" name="Int. J. Syst. Evol. Microbiol.">
        <title>Acidipila dinghuensis sp. nov., an acidobacterium isolated from forest soil.</title>
        <authorList>
            <person name="Jiang Y.W."/>
            <person name="Wang J."/>
            <person name="Chen M.H."/>
            <person name="Lv Y.Y."/>
            <person name="Qiu L.H."/>
        </authorList>
    </citation>
    <scope>NUCLEOTIDE SEQUENCE [LARGE SCALE GENOMIC DNA]</scope>
    <source>
        <strain evidence="3 4">DHOF10</strain>
    </source>
</reference>
<dbReference type="SUPFAM" id="SSF51206">
    <property type="entry name" value="cAMP-binding domain-like"/>
    <property type="match status" value="1"/>
</dbReference>
<dbReference type="PANTHER" id="PTHR41386:SF1">
    <property type="entry name" value="MEMBRANE PROTEIN"/>
    <property type="match status" value="1"/>
</dbReference>
<feature type="transmembrane region" description="Helical" evidence="1">
    <location>
        <begin position="176"/>
        <end position="196"/>
    </location>
</feature>
<keyword evidence="1" id="KW-1133">Transmembrane helix</keyword>
<sequence>MPCNPEELKHVPLFELFDEEELAVLASQVELKQFSARQRIFKIGEPSRCAYVLLSGHIRVTTVDEDQQDVILDEPAHGDVFGFASMMDQTAHQSSAMAMEESVCLEIDRHDIATLLQRKPLAGLDMLTMLGRQFHATQRLIQLRAHRNANEIIEEESTFGERVADMVAGFGGSWKFIISFTTVLIVYTALNIFLSHRAWDPYPFILLNLFLSMLAALQAPVIMMSQNRQDAKDRLRSELDFEVNRRAESEIQALSRKLSLLADQVSDIEDGLRTTAPKG</sequence>
<dbReference type="InterPro" id="IPR010406">
    <property type="entry name" value="DUF1003"/>
</dbReference>
<dbReference type="AlphaFoldDB" id="A0A4Q1SIH1"/>
<dbReference type="Gene3D" id="2.60.120.10">
    <property type="entry name" value="Jelly Rolls"/>
    <property type="match status" value="1"/>
</dbReference>
<dbReference type="PROSITE" id="PS50042">
    <property type="entry name" value="CNMP_BINDING_3"/>
    <property type="match status" value="1"/>
</dbReference>
<dbReference type="RefSeq" id="WP_129207187.1">
    <property type="nucleotide sequence ID" value="NZ_BMGU01000001.1"/>
</dbReference>
<gene>
    <name evidence="3" type="ORF">ESZ00_05790</name>
</gene>
<protein>
    <submittedName>
        <fullName evidence="3">DUF1003 domain-containing protein</fullName>
    </submittedName>
</protein>